<dbReference type="EMBL" id="CP064786">
    <property type="protein sequence ID" value="QSG01931.1"/>
    <property type="molecule type" value="Genomic_DNA"/>
</dbReference>
<dbReference type="Proteomes" id="UP000663586">
    <property type="component" value="Chromosome"/>
</dbReference>
<evidence type="ECO:0000313" key="2">
    <source>
        <dbReference type="Proteomes" id="UP000663586"/>
    </source>
</evidence>
<proteinExistence type="predicted"/>
<dbReference type="AlphaFoldDB" id="A0A897MNJ5"/>
<evidence type="ECO:0000313" key="1">
    <source>
        <dbReference type="EMBL" id="QSG01931.1"/>
    </source>
</evidence>
<gene>
    <name evidence="1" type="ORF">AArcS_0706</name>
</gene>
<protein>
    <submittedName>
        <fullName evidence="1">Uncharacterized protein</fullName>
    </submittedName>
</protein>
<dbReference type="GeneID" id="70684090"/>
<sequence>MERRRALKYIGGGLLALGTGRAAHNTVIGYGRITGTNLTEQDLHPLIAERLGADGYTAGLGEYTVSVSGDEIAVSASGEHVETVSVSDATREEAATIDDEYDLDEGPVEQLVRDVEALRVGEYVVEPSGYEAFFDRLREVDTRAHSVGAARNLWTDADPEVVEEFLGSPPTDPERAVVELMDAFREYSNYDVPRYLAGAVEDNILMSRVELREYFESPTDFAAIAEDENTGLFCTELTRRSIEALQAVPAHEATLPVVAGYVRNARHKHVYTAIASLYRRDDELILPITFVDYTDTTLYDDFRVTRLTGEGLDAYDTGHRATEMYW</sequence>
<accession>A0A897MNJ5</accession>
<reference evidence="1" key="1">
    <citation type="submission" date="2020-11" db="EMBL/GenBank/DDBJ databases">
        <title>Carbohydrate-dependent, anaerobic sulfur respiration: A novel catabolism in halophilic archaea.</title>
        <authorList>
            <person name="Sorokin D.Y."/>
            <person name="Messina E."/>
            <person name="Smedile F."/>
            <person name="La Cono V."/>
            <person name="Hallsworth J.E."/>
            <person name="Yakimov M.M."/>
        </authorList>
    </citation>
    <scope>NUCLEOTIDE SEQUENCE</scope>
    <source>
        <strain evidence="1">AArc-S</strain>
    </source>
</reference>
<organism evidence="1 2">
    <name type="scientific">Natranaeroarchaeum sulfidigenes</name>
    <dbReference type="NCBI Taxonomy" id="2784880"/>
    <lineage>
        <taxon>Archaea</taxon>
        <taxon>Methanobacteriati</taxon>
        <taxon>Methanobacteriota</taxon>
        <taxon>Stenosarchaea group</taxon>
        <taxon>Halobacteria</taxon>
        <taxon>Halobacteriales</taxon>
        <taxon>Natronoarchaeaceae</taxon>
        <taxon>Natranaeroarchaeum</taxon>
    </lineage>
</organism>
<keyword evidence="2" id="KW-1185">Reference proteome</keyword>
<dbReference type="RefSeq" id="WP_238479036.1">
    <property type="nucleotide sequence ID" value="NZ_CP064786.1"/>
</dbReference>
<name>A0A897MNJ5_9EURY</name>
<dbReference type="KEGG" id="hara:AArcS_0706"/>